<evidence type="ECO:0000313" key="2">
    <source>
        <dbReference type="EMBL" id="GAA4448772.1"/>
    </source>
</evidence>
<sequence length="237" mass="27658">MQKIQIKSFQDYLQQVEETIQKGFTINLFRGQSNNSSLLPSIARQNPQFDTTEVEIKMLEDLKRRSPLLIKRIPRNDWEWLVLAQHFGLKTRLLDWSSNPLVALWFATSNEYFMNQSSFVYLLSANDGMLVDLAKNKSPFANDRTKIYRPTLNNERIVAQSGWFTAHRFSEKSQKFVTLSTHKRMKSLLLEVEVPASTKEDILKRLSMLGVNSRTVYPDINGLCLHLNWKYKNEIKV</sequence>
<dbReference type="InterPro" id="IPR014966">
    <property type="entry name" value="FRG-dom"/>
</dbReference>
<keyword evidence="3" id="KW-1185">Reference proteome</keyword>
<accession>A0ABP8MDH7</accession>
<name>A0ABP8MDH7_9BACT</name>
<organism evidence="2 3">
    <name type="scientific">Nibrella saemangeumensis</name>
    <dbReference type="NCBI Taxonomy" id="1084526"/>
    <lineage>
        <taxon>Bacteria</taxon>
        <taxon>Pseudomonadati</taxon>
        <taxon>Bacteroidota</taxon>
        <taxon>Cytophagia</taxon>
        <taxon>Cytophagales</taxon>
        <taxon>Spirosomataceae</taxon>
        <taxon>Nibrella</taxon>
    </lineage>
</organism>
<comment type="caution">
    <text evidence="2">The sequence shown here is derived from an EMBL/GenBank/DDBJ whole genome shotgun (WGS) entry which is preliminary data.</text>
</comment>
<evidence type="ECO:0000259" key="1">
    <source>
        <dbReference type="SMART" id="SM00901"/>
    </source>
</evidence>
<protein>
    <recommendedName>
        <fullName evidence="1">FRG domain-containing protein</fullName>
    </recommendedName>
</protein>
<dbReference type="RefSeq" id="WP_345240607.1">
    <property type="nucleotide sequence ID" value="NZ_BAABHD010000005.1"/>
</dbReference>
<proteinExistence type="predicted"/>
<feature type="domain" description="FRG" evidence="1">
    <location>
        <begin position="23"/>
        <end position="121"/>
    </location>
</feature>
<dbReference type="Pfam" id="PF08867">
    <property type="entry name" value="FRG"/>
    <property type="match status" value="1"/>
</dbReference>
<evidence type="ECO:0000313" key="3">
    <source>
        <dbReference type="Proteomes" id="UP001501175"/>
    </source>
</evidence>
<dbReference type="SMART" id="SM00901">
    <property type="entry name" value="FRG"/>
    <property type="match status" value="1"/>
</dbReference>
<dbReference type="Proteomes" id="UP001501175">
    <property type="component" value="Unassembled WGS sequence"/>
</dbReference>
<reference evidence="3" key="1">
    <citation type="journal article" date="2019" name="Int. J. Syst. Evol. Microbiol.">
        <title>The Global Catalogue of Microorganisms (GCM) 10K type strain sequencing project: providing services to taxonomists for standard genome sequencing and annotation.</title>
        <authorList>
            <consortium name="The Broad Institute Genomics Platform"/>
            <consortium name="The Broad Institute Genome Sequencing Center for Infectious Disease"/>
            <person name="Wu L."/>
            <person name="Ma J."/>
        </authorList>
    </citation>
    <scope>NUCLEOTIDE SEQUENCE [LARGE SCALE GENOMIC DNA]</scope>
    <source>
        <strain evidence="3">JCM 17927</strain>
    </source>
</reference>
<gene>
    <name evidence="2" type="ORF">GCM10023189_07120</name>
</gene>
<dbReference type="EMBL" id="BAABHD010000005">
    <property type="protein sequence ID" value="GAA4448772.1"/>
    <property type="molecule type" value="Genomic_DNA"/>
</dbReference>